<sequence>MEENEDFNTCFPDSKAAYVLSNVAEVVERILNFLPTKSLLRIASVCRLWRNCARRVLRTQQHLTWVSACGPSNSEVHTLCSILAEEVEKVFLLPKTVLAMVDSEAFSGQAYCYRQSKAKKSRHSPDTVEELNLLFPKGCDIMGIATPGIVLTPSGSSSSTPPQEHQEGEAGFAIMFPKMEGVQIRPFHFCKKSISPAALKEAGLTDNPELRVVLMFVYEAYKPGGERFLNQLLELLGKSKALIAGGIVESVFSPPKTCCGQGAYGVVGLALSGPKVQGASVLLDQDVTSPKAAEATIRRLKAAKIPERNTLGFMFACVGRGQNYYNNQSNVEADAFHKVFPSMPLFGLFGNGEIGCDRIIKDDYTLCDADTDSLQHEYTTVMTLVHLG</sequence>
<dbReference type="Proteomes" id="UP000265120">
    <property type="component" value="Chromosome 5"/>
</dbReference>
<evidence type="ECO:0000313" key="4">
    <source>
        <dbReference type="Proteomes" id="UP000265120"/>
    </source>
</evidence>
<evidence type="ECO:0000313" key="3">
    <source>
        <dbReference type="Ensembl" id="ENSCSEP00000017997.1"/>
    </source>
</evidence>
<dbReference type="GO" id="GO:0032436">
    <property type="term" value="P:positive regulation of proteasomal ubiquitin-dependent protein catabolic process"/>
    <property type="evidence" value="ECO:0007669"/>
    <property type="project" value="TreeGrafter"/>
</dbReference>
<dbReference type="InterPro" id="IPR019494">
    <property type="entry name" value="FIST_C"/>
</dbReference>
<dbReference type="CDD" id="cd22097">
    <property type="entry name" value="F-box_FBXO22"/>
    <property type="match status" value="1"/>
</dbReference>
<dbReference type="InParanoid" id="A0A3P8VUI1"/>
<dbReference type="FunCoup" id="A0A3P8VUI1">
    <property type="interactions" value="669"/>
</dbReference>
<dbReference type="PANTHER" id="PTHR14939">
    <property type="entry name" value="F-BOX ONLY PROTEIN 22"/>
    <property type="match status" value="1"/>
</dbReference>
<dbReference type="STRING" id="244447.ENSCSEP00000017997"/>
<dbReference type="Gene3D" id="1.20.1280.50">
    <property type="match status" value="1"/>
</dbReference>
<keyword evidence="4" id="KW-1185">Reference proteome</keyword>
<dbReference type="SUPFAM" id="SSF81383">
    <property type="entry name" value="F-box domain"/>
    <property type="match status" value="1"/>
</dbReference>
<reference evidence="3" key="2">
    <citation type="submission" date="2025-08" db="UniProtKB">
        <authorList>
            <consortium name="Ensembl"/>
        </authorList>
    </citation>
    <scope>IDENTIFICATION</scope>
</reference>
<proteinExistence type="predicted"/>
<accession>A0A3P8VUI1</accession>
<dbReference type="SMART" id="SM01204">
    <property type="entry name" value="FIST_C"/>
    <property type="match status" value="1"/>
</dbReference>
<dbReference type="CTD" id="26263"/>
<dbReference type="GeneTree" id="ENSGT00390000013049"/>
<dbReference type="OMA" id="LWRECSR"/>
<dbReference type="RefSeq" id="XP_008309119.1">
    <property type="nucleotide sequence ID" value="XM_008310897.3"/>
</dbReference>
<dbReference type="Pfam" id="PF00646">
    <property type="entry name" value="F-box"/>
    <property type="match status" value="1"/>
</dbReference>
<dbReference type="KEGG" id="csem:103379364"/>
<name>A0A3P8VUI1_CYNSE</name>
<dbReference type="PANTHER" id="PTHR14939:SF5">
    <property type="entry name" value="F-BOX ONLY PROTEIN 22"/>
    <property type="match status" value="1"/>
</dbReference>
<feature type="domain" description="F-box" evidence="1">
    <location>
        <begin position="22"/>
        <end position="62"/>
    </location>
</feature>
<dbReference type="InterPro" id="IPR036047">
    <property type="entry name" value="F-box-like_dom_sf"/>
</dbReference>
<evidence type="ECO:0000259" key="2">
    <source>
        <dbReference type="SMART" id="SM01204"/>
    </source>
</evidence>
<dbReference type="Pfam" id="PF08495">
    <property type="entry name" value="FIST"/>
    <property type="match status" value="1"/>
</dbReference>
<dbReference type="SMART" id="SM00256">
    <property type="entry name" value="FBOX"/>
    <property type="match status" value="1"/>
</dbReference>
<dbReference type="GO" id="GO:0000209">
    <property type="term" value="P:protein polyubiquitination"/>
    <property type="evidence" value="ECO:0007669"/>
    <property type="project" value="TreeGrafter"/>
</dbReference>
<dbReference type="Ensembl" id="ENSCSET00000018218.1">
    <property type="protein sequence ID" value="ENSCSEP00000017997.1"/>
    <property type="gene ID" value="ENSCSEG00000011552.1"/>
</dbReference>
<reference evidence="3 4" key="1">
    <citation type="journal article" date="2014" name="Nat. Genet.">
        <title>Whole-genome sequence of a flatfish provides insights into ZW sex chromosome evolution and adaptation to a benthic lifestyle.</title>
        <authorList>
            <person name="Chen S."/>
            <person name="Zhang G."/>
            <person name="Shao C."/>
            <person name="Huang Q."/>
            <person name="Liu G."/>
            <person name="Zhang P."/>
            <person name="Song W."/>
            <person name="An N."/>
            <person name="Chalopin D."/>
            <person name="Volff J.N."/>
            <person name="Hong Y."/>
            <person name="Li Q."/>
            <person name="Sha Z."/>
            <person name="Zhou H."/>
            <person name="Xie M."/>
            <person name="Yu Q."/>
            <person name="Liu Y."/>
            <person name="Xiang H."/>
            <person name="Wang N."/>
            <person name="Wu K."/>
            <person name="Yang C."/>
            <person name="Zhou Q."/>
            <person name="Liao X."/>
            <person name="Yang L."/>
            <person name="Hu Q."/>
            <person name="Zhang J."/>
            <person name="Meng L."/>
            <person name="Jin L."/>
            <person name="Tian Y."/>
            <person name="Lian J."/>
            <person name="Yang J."/>
            <person name="Miao G."/>
            <person name="Liu S."/>
            <person name="Liang Z."/>
            <person name="Yan F."/>
            <person name="Li Y."/>
            <person name="Sun B."/>
            <person name="Zhang H."/>
            <person name="Zhang J."/>
            <person name="Zhu Y."/>
            <person name="Du M."/>
            <person name="Zhao Y."/>
            <person name="Schartl M."/>
            <person name="Tang Q."/>
            <person name="Wang J."/>
        </authorList>
    </citation>
    <scope>NUCLEOTIDE SEQUENCE</scope>
</reference>
<organism evidence="3 4">
    <name type="scientific">Cynoglossus semilaevis</name>
    <name type="common">Tongue sole</name>
    <dbReference type="NCBI Taxonomy" id="244447"/>
    <lineage>
        <taxon>Eukaryota</taxon>
        <taxon>Metazoa</taxon>
        <taxon>Chordata</taxon>
        <taxon>Craniata</taxon>
        <taxon>Vertebrata</taxon>
        <taxon>Euteleostomi</taxon>
        <taxon>Actinopterygii</taxon>
        <taxon>Neopterygii</taxon>
        <taxon>Teleostei</taxon>
        <taxon>Neoteleostei</taxon>
        <taxon>Acanthomorphata</taxon>
        <taxon>Carangaria</taxon>
        <taxon>Pleuronectiformes</taxon>
        <taxon>Pleuronectoidei</taxon>
        <taxon>Cynoglossidae</taxon>
        <taxon>Cynoglossinae</taxon>
        <taxon>Cynoglossus</taxon>
    </lineage>
</organism>
<dbReference type="InterPro" id="IPR013702">
    <property type="entry name" value="FIST_domain_N"/>
</dbReference>
<dbReference type="InterPro" id="IPR001810">
    <property type="entry name" value="F-box_dom"/>
</dbReference>
<dbReference type="GeneID" id="103379364"/>
<dbReference type="Pfam" id="PF10442">
    <property type="entry name" value="FIST_C"/>
    <property type="match status" value="1"/>
</dbReference>
<feature type="domain" description="FIST C-domain" evidence="2">
    <location>
        <begin position="217"/>
        <end position="357"/>
    </location>
</feature>
<reference evidence="3" key="3">
    <citation type="submission" date="2025-09" db="UniProtKB">
        <authorList>
            <consortium name="Ensembl"/>
        </authorList>
    </citation>
    <scope>IDENTIFICATION</scope>
</reference>
<evidence type="ECO:0000259" key="1">
    <source>
        <dbReference type="SMART" id="SM00256"/>
    </source>
</evidence>
<dbReference type="GO" id="GO:0048742">
    <property type="term" value="P:regulation of skeletal muscle fiber development"/>
    <property type="evidence" value="ECO:0007669"/>
    <property type="project" value="TreeGrafter"/>
</dbReference>
<protein>
    <submittedName>
        <fullName evidence="3">F-box protein 22</fullName>
    </submittedName>
</protein>
<dbReference type="OrthoDB" id="509497at2759"/>
<dbReference type="AlphaFoldDB" id="A0A3P8VUI1"/>